<accession>A0A2Z4FJT4</accession>
<dbReference type="RefSeq" id="WP_111333111.1">
    <property type="nucleotide sequence ID" value="NZ_CP030032.1"/>
</dbReference>
<evidence type="ECO:0000313" key="2">
    <source>
        <dbReference type="Proteomes" id="UP000249799"/>
    </source>
</evidence>
<dbReference type="PRINTS" id="PR00111">
    <property type="entry name" value="ABHYDROLASE"/>
</dbReference>
<gene>
    <name evidence="1" type="ORF">DN745_06375</name>
</gene>
<dbReference type="SUPFAM" id="SSF53474">
    <property type="entry name" value="alpha/beta-Hydrolases"/>
    <property type="match status" value="1"/>
</dbReference>
<dbReference type="InterPro" id="IPR000073">
    <property type="entry name" value="AB_hydrolase_1"/>
</dbReference>
<organism evidence="1 2">
    <name type="scientific">Bradymonas sediminis</name>
    <dbReference type="NCBI Taxonomy" id="1548548"/>
    <lineage>
        <taxon>Bacteria</taxon>
        <taxon>Deltaproteobacteria</taxon>
        <taxon>Bradymonadales</taxon>
        <taxon>Bradymonadaceae</taxon>
        <taxon>Bradymonas</taxon>
    </lineage>
</organism>
<sequence length="253" mass="28654">MLLHGFMAHSIAYRKIVPKLAAHYRVIIPDLPAHGRDLTFQADTVKPQVAYMVEWLDTLLDAVASTQRGGIRRRVHLVGHSLSALVAFMWAKDPGAMERVKSLTLVSPGVRLPLPGWTHHAVGRMPLQLAKFGASSLGMRMYEPIQWRKSRMTSSEVASYVEPFRDPQRLKFMLDLGTDLVREPDRLAGAEKIRHRTLVLWGDRDHLIRRKTVSTLRAGIPDAQMEIFRGVGHCPMEDSPDHFQRVLANFVAR</sequence>
<dbReference type="InterPro" id="IPR029058">
    <property type="entry name" value="AB_hydrolase_fold"/>
</dbReference>
<proteinExistence type="predicted"/>
<dbReference type="PANTHER" id="PTHR43689:SF8">
    <property type="entry name" value="ALPHA_BETA-HYDROLASES SUPERFAMILY PROTEIN"/>
    <property type="match status" value="1"/>
</dbReference>
<keyword evidence="2" id="KW-1185">Reference proteome</keyword>
<dbReference type="OrthoDB" id="5342129at2"/>
<name>A0A2Z4FJT4_9DELT</name>
<dbReference type="Pfam" id="PF12697">
    <property type="entry name" value="Abhydrolase_6"/>
    <property type="match status" value="1"/>
</dbReference>
<dbReference type="PANTHER" id="PTHR43689">
    <property type="entry name" value="HYDROLASE"/>
    <property type="match status" value="1"/>
</dbReference>
<reference evidence="1 2" key="1">
    <citation type="submission" date="2018-06" db="EMBL/GenBank/DDBJ databases">
        <title>Lujinxingia sediminis gen. nov. sp. nov., a new facultative anaerobic member of the class Deltaproteobacteria, and proposal of Lujinxingaceae fam. nov.</title>
        <authorList>
            <person name="Guo L.-Y."/>
            <person name="Li C.-M."/>
            <person name="Wang S."/>
            <person name="Du Z.-J."/>
        </authorList>
    </citation>
    <scope>NUCLEOTIDE SEQUENCE [LARGE SCALE GENOMIC DNA]</scope>
    <source>
        <strain evidence="1 2">FA350</strain>
    </source>
</reference>
<dbReference type="AlphaFoldDB" id="A0A2Z4FJT4"/>
<protein>
    <submittedName>
        <fullName evidence="1">Uncharacterized protein</fullName>
    </submittedName>
</protein>
<dbReference type="EMBL" id="CP030032">
    <property type="protein sequence ID" value="AWV88986.1"/>
    <property type="molecule type" value="Genomic_DNA"/>
</dbReference>
<dbReference type="Gene3D" id="3.40.50.1820">
    <property type="entry name" value="alpha/beta hydrolase"/>
    <property type="match status" value="1"/>
</dbReference>
<dbReference type="KEGG" id="bsed:DN745_06375"/>
<dbReference type="Proteomes" id="UP000249799">
    <property type="component" value="Chromosome"/>
</dbReference>
<evidence type="ECO:0000313" key="1">
    <source>
        <dbReference type="EMBL" id="AWV88986.1"/>
    </source>
</evidence>